<comment type="caution">
    <text evidence="1">The sequence shown here is derived from an EMBL/GenBank/DDBJ whole genome shotgun (WGS) entry which is preliminary data.</text>
</comment>
<reference evidence="1 2" key="1">
    <citation type="submission" date="2019-08" db="EMBL/GenBank/DDBJ databases">
        <title>Bacillus genomes from the desert of Cuatro Cienegas, Coahuila.</title>
        <authorList>
            <person name="Olmedo-Alvarez G."/>
        </authorList>
    </citation>
    <scope>NUCLEOTIDE SEQUENCE [LARGE SCALE GENOMIC DNA]</scope>
    <source>
        <strain evidence="1 2">CH128b_4D</strain>
    </source>
</reference>
<accession>A0A5D4MIB2</accession>
<dbReference type="RefSeq" id="WP_113929497.1">
    <property type="nucleotide sequence ID" value="NZ_VTEG01000001.1"/>
</dbReference>
<evidence type="ECO:0000313" key="1">
    <source>
        <dbReference type="EMBL" id="TYS01308.1"/>
    </source>
</evidence>
<dbReference type="Pfam" id="PF14149">
    <property type="entry name" value="YhfH"/>
    <property type="match status" value="1"/>
</dbReference>
<evidence type="ECO:0000313" key="2">
    <source>
        <dbReference type="Proteomes" id="UP000325182"/>
    </source>
</evidence>
<gene>
    <name evidence="1" type="ORF">FZC84_01215</name>
</gene>
<proteinExistence type="predicted"/>
<dbReference type="AlphaFoldDB" id="A0A5D4MIB2"/>
<sequence length="41" mass="4701">MNRVNVSKKGSKECCDCGKAIDDTQFAYFNQCEKCLRNTDH</sequence>
<dbReference type="Proteomes" id="UP000325182">
    <property type="component" value="Unassembled WGS sequence"/>
</dbReference>
<name>A0A5D4MIB2_9BACI</name>
<organism evidence="1 2">
    <name type="scientific">Rossellomorea vietnamensis</name>
    <dbReference type="NCBI Taxonomy" id="218284"/>
    <lineage>
        <taxon>Bacteria</taxon>
        <taxon>Bacillati</taxon>
        <taxon>Bacillota</taxon>
        <taxon>Bacilli</taxon>
        <taxon>Bacillales</taxon>
        <taxon>Bacillaceae</taxon>
        <taxon>Rossellomorea</taxon>
    </lineage>
</organism>
<dbReference type="EMBL" id="VTEG01000001">
    <property type="protein sequence ID" value="TYS01308.1"/>
    <property type="molecule type" value="Genomic_DNA"/>
</dbReference>
<dbReference type="InterPro" id="IPR025432">
    <property type="entry name" value="YhfH-like"/>
</dbReference>
<protein>
    <submittedName>
        <fullName evidence="1">YhfH family protein</fullName>
    </submittedName>
</protein>